<name>A0A844E6Z3_EUBRA</name>
<dbReference type="AlphaFoldDB" id="A0A844E6Z3"/>
<organism evidence="1 2">
    <name type="scientific">Eubacterium ramulus</name>
    <dbReference type="NCBI Taxonomy" id="39490"/>
    <lineage>
        <taxon>Bacteria</taxon>
        <taxon>Bacillati</taxon>
        <taxon>Bacillota</taxon>
        <taxon>Clostridia</taxon>
        <taxon>Eubacteriales</taxon>
        <taxon>Eubacteriaceae</taxon>
        <taxon>Eubacterium</taxon>
    </lineage>
</organism>
<evidence type="ECO:0000313" key="2">
    <source>
        <dbReference type="Proteomes" id="UP000431304"/>
    </source>
</evidence>
<evidence type="ECO:0000313" key="1">
    <source>
        <dbReference type="EMBL" id="MSD17430.1"/>
    </source>
</evidence>
<comment type="caution">
    <text evidence="1">The sequence shown here is derived from an EMBL/GenBank/DDBJ whole genome shotgun (WGS) entry which is preliminary data.</text>
</comment>
<dbReference type="EMBL" id="WKRA01000044">
    <property type="protein sequence ID" value="MSD17430.1"/>
    <property type="molecule type" value="Genomic_DNA"/>
</dbReference>
<reference evidence="1 2" key="1">
    <citation type="journal article" date="2019" name="Nat. Med.">
        <title>A library of human gut bacterial isolates paired with longitudinal multiomics data enables mechanistic microbiome research.</title>
        <authorList>
            <person name="Poyet M."/>
            <person name="Groussin M."/>
            <person name="Gibbons S.M."/>
            <person name="Avila-Pacheco J."/>
            <person name="Jiang X."/>
            <person name="Kearney S.M."/>
            <person name="Perrotta A.R."/>
            <person name="Berdy B."/>
            <person name="Zhao S."/>
            <person name="Lieberman T.D."/>
            <person name="Swanson P.K."/>
            <person name="Smith M."/>
            <person name="Roesemann S."/>
            <person name="Alexander J.E."/>
            <person name="Rich S.A."/>
            <person name="Livny J."/>
            <person name="Vlamakis H."/>
            <person name="Clish C."/>
            <person name="Bullock K."/>
            <person name="Deik A."/>
            <person name="Scott J."/>
            <person name="Pierce K.A."/>
            <person name="Xavier R.J."/>
            <person name="Alm E.J."/>
        </authorList>
    </citation>
    <scope>NUCLEOTIDE SEQUENCE [LARGE SCALE GENOMIC DNA]</scope>
    <source>
        <strain evidence="1 2">BIOML-A3</strain>
    </source>
</reference>
<gene>
    <name evidence="1" type="ORF">GKE72_15490</name>
</gene>
<protein>
    <submittedName>
        <fullName evidence="1">Uncharacterized protein</fullName>
    </submittedName>
</protein>
<sequence>MRTIVETSKGYVLVDSYDTGDELWTAVFKCKEDGEVMSWRRLDSKRYMTIQEAIKGHWDMIEKWRSK</sequence>
<dbReference type="Proteomes" id="UP000431304">
    <property type="component" value="Unassembled WGS sequence"/>
</dbReference>
<dbReference type="RefSeq" id="WP_154315201.1">
    <property type="nucleotide sequence ID" value="NZ_CBCTYR010000015.1"/>
</dbReference>
<accession>A0A844E6Z3</accession>
<proteinExistence type="predicted"/>